<reference evidence="2" key="1">
    <citation type="journal article" date="2019" name="Int. J. Syst. Evol. Microbiol.">
        <title>The Global Catalogue of Microorganisms (GCM) 10K type strain sequencing project: providing services to taxonomists for standard genome sequencing and annotation.</title>
        <authorList>
            <consortium name="The Broad Institute Genomics Platform"/>
            <consortium name="The Broad Institute Genome Sequencing Center for Infectious Disease"/>
            <person name="Wu L."/>
            <person name="Ma J."/>
        </authorList>
    </citation>
    <scope>NUCLEOTIDE SEQUENCE [LARGE SCALE GENOMIC DNA]</scope>
    <source>
        <strain evidence="2">KCTC 22209</strain>
    </source>
</reference>
<organism evidence="1 2">
    <name type="scientific">Sphingobacterium anhuiense</name>
    <dbReference type="NCBI Taxonomy" id="493780"/>
    <lineage>
        <taxon>Bacteria</taxon>
        <taxon>Pseudomonadati</taxon>
        <taxon>Bacteroidota</taxon>
        <taxon>Sphingobacteriia</taxon>
        <taxon>Sphingobacteriales</taxon>
        <taxon>Sphingobacteriaceae</taxon>
        <taxon>Sphingobacterium</taxon>
    </lineage>
</organism>
<accession>A0ABW5YRY7</accession>
<keyword evidence="2" id="KW-1185">Reference proteome</keyword>
<comment type="caution">
    <text evidence="1">The sequence shown here is derived from an EMBL/GenBank/DDBJ whole genome shotgun (WGS) entry which is preliminary data.</text>
</comment>
<sequence>MTKKIFYGVAVLALISSCAKDSGTPDPDFSKDIQVRLGAYVWHPVVGNVKETDYNLDDCEMDNSYRFIFQEKSNQLNLDKGVKICEANKGAFEKFTFKDKNNISFTFNKENGVIKFENQDQYSSYAVAINGDKLVLTSQNNNPAAFVAPVKYYFKGVKAP</sequence>
<evidence type="ECO:0008006" key="3">
    <source>
        <dbReference type="Google" id="ProtNLM"/>
    </source>
</evidence>
<dbReference type="Proteomes" id="UP001597509">
    <property type="component" value="Unassembled WGS sequence"/>
</dbReference>
<gene>
    <name evidence="1" type="ORF">ACFS6I_04700</name>
</gene>
<dbReference type="RefSeq" id="WP_380918504.1">
    <property type="nucleotide sequence ID" value="NZ_JBHUPE010000003.1"/>
</dbReference>
<evidence type="ECO:0000313" key="1">
    <source>
        <dbReference type="EMBL" id="MFD2903210.1"/>
    </source>
</evidence>
<name>A0ABW5YRY7_9SPHI</name>
<protein>
    <recommendedName>
        <fullName evidence="3">Lipocalin-like domain-containing protein</fullName>
    </recommendedName>
</protein>
<dbReference type="EMBL" id="JBHUPE010000003">
    <property type="protein sequence ID" value="MFD2903210.1"/>
    <property type="molecule type" value="Genomic_DNA"/>
</dbReference>
<proteinExistence type="predicted"/>
<evidence type="ECO:0000313" key="2">
    <source>
        <dbReference type="Proteomes" id="UP001597509"/>
    </source>
</evidence>
<dbReference type="PROSITE" id="PS51257">
    <property type="entry name" value="PROKAR_LIPOPROTEIN"/>
    <property type="match status" value="1"/>
</dbReference>